<name>A0A6P8ZXG6_THRPL</name>
<dbReference type="OrthoDB" id="6757328at2759"/>
<dbReference type="KEGG" id="tpal:117650651"/>
<keyword evidence="2" id="KW-0472">Membrane</keyword>
<evidence type="ECO:0000313" key="4">
    <source>
        <dbReference type="RefSeq" id="XP_034250103.1"/>
    </source>
</evidence>
<reference evidence="4" key="1">
    <citation type="submission" date="2025-08" db="UniProtKB">
        <authorList>
            <consortium name="RefSeq"/>
        </authorList>
    </citation>
    <scope>IDENTIFICATION</scope>
    <source>
        <tissue evidence="4">Total insect</tissue>
    </source>
</reference>
<dbReference type="RefSeq" id="XP_034250103.1">
    <property type="nucleotide sequence ID" value="XM_034394212.1"/>
</dbReference>
<organism evidence="4">
    <name type="scientific">Thrips palmi</name>
    <name type="common">Melon thrips</name>
    <dbReference type="NCBI Taxonomy" id="161013"/>
    <lineage>
        <taxon>Eukaryota</taxon>
        <taxon>Metazoa</taxon>
        <taxon>Ecdysozoa</taxon>
        <taxon>Arthropoda</taxon>
        <taxon>Hexapoda</taxon>
        <taxon>Insecta</taxon>
        <taxon>Pterygota</taxon>
        <taxon>Neoptera</taxon>
        <taxon>Paraneoptera</taxon>
        <taxon>Thysanoptera</taxon>
        <taxon>Terebrantia</taxon>
        <taxon>Thripoidea</taxon>
        <taxon>Thripidae</taxon>
        <taxon>Thrips</taxon>
    </lineage>
</organism>
<dbReference type="PANTHER" id="PTHR39959">
    <property type="entry name" value="RE44287P-RELATED"/>
    <property type="match status" value="1"/>
</dbReference>
<protein>
    <submittedName>
        <fullName evidence="4">Uncharacterized protein LOC117650651</fullName>
    </submittedName>
</protein>
<dbReference type="AlphaFoldDB" id="A0A6P8ZXG6"/>
<keyword evidence="3" id="KW-1185">Reference proteome</keyword>
<proteinExistence type="predicted"/>
<keyword evidence="2" id="KW-1133">Transmembrane helix</keyword>
<feature type="transmembrane region" description="Helical" evidence="2">
    <location>
        <begin position="115"/>
        <end position="137"/>
    </location>
</feature>
<keyword evidence="2" id="KW-0812">Transmembrane</keyword>
<dbReference type="PANTHER" id="PTHR39959:SF2">
    <property type="entry name" value="RE44287P"/>
    <property type="match status" value="1"/>
</dbReference>
<dbReference type="InParanoid" id="A0A6P8ZXG6"/>
<gene>
    <name evidence="4" type="primary">LOC117650651</name>
</gene>
<accession>A0A6P8ZXG6</accession>
<dbReference type="Proteomes" id="UP000515158">
    <property type="component" value="Unplaced"/>
</dbReference>
<evidence type="ECO:0000256" key="2">
    <source>
        <dbReference type="SAM" id="Phobius"/>
    </source>
</evidence>
<dbReference type="GeneID" id="117650651"/>
<sequence length="184" mass="19472">MRAVSPRPQAWLAGDPLVSLLNMRVFMFRGMQDGDQLVLSARVVACLDRADCKTAPESCDSAGRGGRAKRSSEGRDGSNTTTSLEESFAFSVHVTSTTPHLLDGKGSVGDFDRTAVILMVGVLLPVLLVPAATAMLCHRKRTLREKAALTAAPAAPLQVPPPPVFPAPQLPLENGLPDCCNVPS</sequence>
<evidence type="ECO:0000256" key="1">
    <source>
        <dbReference type="SAM" id="MobiDB-lite"/>
    </source>
</evidence>
<evidence type="ECO:0000313" key="3">
    <source>
        <dbReference type="Proteomes" id="UP000515158"/>
    </source>
</evidence>
<feature type="region of interest" description="Disordered" evidence="1">
    <location>
        <begin position="54"/>
        <end position="82"/>
    </location>
</feature>